<dbReference type="EMBL" id="QGNA01000002">
    <property type="protein sequence ID" value="PWS36987.1"/>
    <property type="molecule type" value="Genomic_DNA"/>
</dbReference>
<dbReference type="CDD" id="cd00565">
    <property type="entry name" value="Ubl_ThiS"/>
    <property type="match status" value="1"/>
</dbReference>
<name>A0A317FG16_9PROT</name>
<gene>
    <name evidence="1" type="primary">thiS</name>
    <name evidence="1" type="ORF">DFH01_08895</name>
</gene>
<dbReference type="AlphaFoldDB" id="A0A317FG16"/>
<evidence type="ECO:0000313" key="2">
    <source>
        <dbReference type="Proteomes" id="UP000245765"/>
    </source>
</evidence>
<dbReference type="Gene3D" id="3.10.20.30">
    <property type="match status" value="1"/>
</dbReference>
<dbReference type="OrthoDB" id="197113at2"/>
<dbReference type="InterPro" id="IPR003749">
    <property type="entry name" value="ThiS/MoaD-like"/>
</dbReference>
<organism evidence="1 2">
    <name type="scientific">Falsiroseomonas bella</name>
    <dbReference type="NCBI Taxonomy" id="2184016"/>
    <lineage>
        <taxon>Bacteria</taxon>
        <taxon>Pseudomonadati</taxon>
        <taxon>Pseudomonadota</taxon>
        <taxon>Alphaproteobacteria</taxon>
        <taxon>Acetobacterales</taxon>
        <taxon>Roseomonadaceae</taxon>
        <taxon>Falsiroseomonas</taxon>
    </lineage>
</organism>
<dbReference type="NCBIfam" id="TIGR01683">
    <property type="entry name" value="thiS"/>
    <property type="match status" value="1"/>
</dbReference>
<dbReference type="InterPro" id="IPR012675">
    <property type="entry name" value="Beta-grasp_dom_sf"/>
</dbReference>
<dbReference type="InterPro" id="IPR016155">
    <property type="entry name" value="Mopterin_synth/thiamin_S_b"/>
</dbReference>
<dbReference type="PANTHER" id="PTHR34472:SF1">
    <property type="entry name" value="SULFUR CARRIER PROTEIN THIS"/>
    <property type="match status" value="1"/>
</dbReference>
<accession>A0A317FG16</accession>
<protein>
    <submittedName>
        <fullName evidence="1">Thiamine biosynthesis protein ThiS</fullName>
    </submittedName>
</protein>
<evidence type="ECO:0000313" key="1">
    <source>
        <dbReference type="EMBL" id="PWS36987.1"/>
    </source>
</evidence>
<dbReference type="PANTHER" id="PTHR34472">
    <property type="entry name" value="SULFUR CARRIER PROTEIN THIS"/>
    <property type="match status" value="1"/>
</dbReference>
<proteinExistence type="predicted"/>
<reference evidence="2" key="1">
    <citation type="submission" date="2018-05" db="EMBL/GenBank/DDBJ databases">
        <authorList>
            <person name="Du Z."/>
            <person name="Wang X."/>
        </authorList>
    </citation>
    <scope>NUCLEOTIDE SEQUENCE [LARGE SCALE GENOMIC DNA]</scope>
    <source>
        <strain evidence="2">CQN31</strain>
    </source>
</reference>
<dbReference type="Proteomes" id="UP000245765">
    <property type="component" value="Unassembled WGS sequence"/>
</dbReference>
<sequence>MLRIEVNGEPREVPEGASVADLLALLNLAAPKVAVERNLEIVPRSAWAATPLSEGDRLEVVHFIGGG</sequence>
<dbReference type="SUPFAM" id="SSF54285">
    <property type="entry name" value="MoaD/ThiS"/>
    <property type="match status" value="1"/>
</dbReference>
<keyword evidence="2" id="KW-1185">Reference proteome</keyword>
<comment type="caution">
    <text evidence="1">The sequence shown here is derived from an EMBL/GenBank/DDBJ whole genome shotgun (WGS) entry which is preliminary data.</text>
</comment>
<dbReference type="Pfam" id="PF02597">
    <property type="entry name" value="ThiS"/>
    <property type="match status" value="1"/>
</dbReference>
<dbReference type="InterPro" id="IPR010035">
    <property type="entry name" value="Thi_S"/>
</dbReference>